<evidence type="ECO:0000313" key="2">
    <source>
        <dbReference type="Proteomes" id="UP000315128"/>
    </source>
</evidence>
<protein>
    <recommendedName>
        <fullName evidence="3">Repeat protein</fullName>
    </recommendedName>
</protein>
<name>A0A514ZB41_9LACT</name>
<keyword evidence="2" id="KW-1185">Reference proteome</keyword>
<gene>
    <name evidence="1" type="ORF">FLP15_12325</name>
</gene>
<evidence type="ECO:0008006" key="3">
    <source>
        <dbReference type="Google" id="ProtNLM"/>
    </source>
</evidence>
<dbReference type="OrthoDB" id="2241273at2"/>
<dbReference type="KEGG" id="lack:FLP15_12325"/>
<dbReference type="AlphaFoldDB" id="A0A514ZB41"/>
<dbReference type="Proteomes" id="UP000315128">
    <property type="component" value="Chromosome"/>
</dbReference>
<evidence type="ECO:0000313" key="1">
    <source>
        <dbReference type="EMBL" id="QDK71814.1"/>
    </source>
</evidence>
<sequence length="225" mass="25686">MMSKNTITLNYYFNVNPQMKQNLQKAKLSYEVDFEATSDLTPIIENSVTIGLSRKIIESDEKYFLGDFDLSLPGYKFEGWKIVRDSHYVLPHKHAFTQVALYAGEKSIIHTTGVADSEFLWQTGENFEPNSDNYSFYAQWTPLSYKINFIARTIHGLSLDWTADSAQRTIETGFQIKIMPELHGYDFVGWNINGKTITYNNAHQQPSVPAGIGDITVIALFDDYL</sequence>
<reference evidence="1 2" key="1">
    <citation type="submission" date="2019-07" db="EMBL/GenBank/DDBJ databases">
        <title>Genome sequencing of KACC 19320.</title>
        <authorList>
            <person name="Heo J."/>
            <person name="Kim S.-J."/>
            <person name="Kim J.-S."/>
            <person name="Hong S.-B."/>
            <person name="Kwon S.-W."/>
        </authorList>
    </citation>
    <scope>NUCLEOTIDE SEQUENCE [LARGE SCALE GENOMIC DNA]</scope>
    <source>
        <strain evidence="1 2">KACC 19320</strain>
    </source>
</reference>
<dbReference type="RefSeq" id="WP_142767342.1">
    <property type="nucleotide sequence ID" value="NZ_CP041356.1"/>
</dbReference>
<dbReference type="EMBL" id="CP041356">
    <property type="protein sequence ID" value="QDK71814.1"/>
    <property type="molecule type" value="Genomic_DNA"/>
</dbReference>
<organism evidence="1 2">
    <name type="scientific">Lactococcus protaetiae</name>
    <dbReference type="NCBI Taxonomy" id="2592653"/>
    <lineage>
        <taxon>Bacteria</taxon>
        <taxon>Bacillati</taxon>
        <taxon>Bacillota</taxon>
        <taxon>Bacilli</taxon>
        <taxon>Lactobacillales</taxon>
        <taxon>Streptococcaceae</taxon>
        <taxon>Lactococcus</taxon>
    </lineage>
</organism>
<proteinExistence type="predicted"/>
<accession>A0A514ZB41</accession>